<evidence type="ECO:0000313" key="1">
    <source>
        <dbReference type="EMBL" id="TWS03646.1"/>
    </source>
</evidence>
<gene>
    <name evidence="1" type="ORF">FIV36_16050</name>
</gene>
<dbReference type="AlphaFoldDB" id="A0A5C5QE88"/>
<sequence>MRHARKAPGDIQGPVGASLLAKNPRAPRTFWMHALSLKSFAGKLAPTGVWHQVAGRMALIKGCNE</sequence>
<name>A0A5C5QE88_9PSED</name>
<protein>
    <submittedName>
        <fullName evidence="1">Uncharacterized protein</fullName>
    </submittedName>
</protein>
<accession>A0A5C5QE88</accession>
<proteinExistence type="predicted"/>
<dbReference type="EMBL" id="VFET01000012">
    <property type="protein sequence ID" value="TWS03646.1"/>
    <property type="molecule type" value="Genomic_DNA"/>
</dbReference>
<organism evidence="1 2">
    <name type="scientific">Pseudomonas extremaustralis</name>
    <dbReference type="NCBI Taxonomy" id="359110"/>
    <lineage>
        <taxon>Bacteria</taxon>
        <taxon>Pseudomonadati</taxon>
        <taxon>Pseudomonadota</taxon>
        <taxon>Gammaproteobacteria</taxon>
        <taxon>Pseudomonadales</taxon>
        <taxon>Pseudomonadaceae</taxon>
        <taxon>Pseudomonas</taxon>
    </lineage>
</organism>
<evidence type="ECO:0000313" key="2">
    <source>
        <dbReference type="Proteomes" id="UP000317951"/>
    </source>
</evidence>
<dbReference type="Proteomes" id="UP000317951">
    <property type="component" value="Unassembled WGS sequence"/>
</dbReference>
<reference evidence="1 2" key="1">
    <citation type="submission" date="2019-06" db="EMBL/GenBank/DDBJ databases">
        <title>Pseudomonas bimorpha sp. nov. isolated from bovine raw milk and skim milk concentrate.</title>
        <authorList>
            <person name="Hofmann K."/>
            <person name="Huptas C."/>
            <person name="Doll E."/>
            <person name="Scherer S."/>
            <person name="Wenning M."/>
        </authorList>
    </citation>
    <scope>NUCLEOTIDE SEQUENCE [LARGE SCALE GENOMIC DNA]</scope>
    <source>
        <strain evidence="1 2">DSM 17835</strain>
    </source>
</reference>
<dbReference type="OrthoDB" id="7032863at2"/>
<comment type="caution">
    <text evidence="1">The sequence shown here is derived from an EMBL/GenBank/DDBJ whole genome shotgun (WGS) entry which is preliminary data.</text>
</comment>